<accession>A0ABY8H7V1</accession>
<dbReference type="RefSeq" id="WP_278158587.1">
    <property type="nucleotide sequence ID" value="NZ_CP121252.1"/>
</dbReference>
<dbReference type="InterPro" id="IPR016161">
    <property type="entry name" value="Ald_DH/histidinol_DH"/>
</dbReference>
<feature type="domain" description="Aldehyde dehydrogenase" evidence="2">
    <location>
        <begin position="9"/>
        <end position="423"/>
    </location>
</feature>
<evidence type="ECO:0000313" key="4">
    <source>
        <dbReference type="Proteomes" id="UP001219037"/>
    </source>
</evidence>
<dbReference type="Gene3D" id="3.40.605.10">
    <property type="entry name" value="Aldehyde Dehydrogenase, Chain A, domain 1"/>
    <property type="match status" value="1"/>
</dbReference>
<proteinExistence type="predicted"/>
<reference evidence="3 4" key="1">
    <citation type="submission" date="2023-04" db="EMBL/GenBank/DDBJ databases">
        <title>Funneling lignin-derived compounds into biodiesel using alkali-halophilic Citricoccus sp. P2.</title>
        <authorList>
            <person name="Luo C.-B."/>
        </authorList>
    </citation>
    <scope>NUCLEOTIDE SEQUENCE [LARGE SCALE GENOMIC DNA]</scope>
    <source>
        <strain evidence="3 4">P2</strain>
    </source>
</reference>
<keyword evidence="1" id="KW-0560">Oxidoreductase</keyword>
<sequence>MTENQIVASVEDTVVKVAAASAVWAATPETERARVIRAVADALDAAADSLIPIAQEETNLPTPRLQSELKRTTFQLRLFAETVEKGEYLGVIIDHADPVWPMGAPRPDLRRMLVPIGPVLVFSASNFPFAFSVAGGDTAAALAAGNAVVVKAHPGHPKLSDATATVITGTAAEAGAPEGLLEVIHGQQEGVDALKHPAIKAASFTGSIPGGRALFDIANARPEPIPFYGELGSVNPAFVAPAIAAARPEEIAEGYLGSITGSQGQLCTKPGLLFVPEDSMVVEHLRAAPAPSPAPLLNDRIQESYIRELQRIQAAEGVEPIKSGDNSLNNPPQATVLFTRIDQVLADPKKLIAEVFGPAGVVVAYSDPAALTEVAKGLEGQLTSTIFAEAEKDSDLEIARNLLPILREKAGRLLWNQWPTGLSVTYAQQHGGPYPATTAPTTTAVGTTSIARFLRPVVFQNFPETLLPAQLHDSNPLGVPQQVN</sequence>
<dbReference type="InterPro" id="IPR016163">
    <property type="entry name" value="Ald_DH_C"/>
</dbReference>
<dbReference type="Gene3D" id="3.40.309.10">
    <property type="entry name" value="Aldehyde Dehydrogenase, Chain A, domain 2"/>
    <property type="match status" value="1"/>
</dbReference>
<dbReference type="Pfam" id="PF00171">
    <property type="entry name" value="Aldedh"/>
    <property type="match status" value="1"/>
</dbReference>
<dbReference type="EMBL" id="CP121252">
    <property type="protein sequence ID" value="WFP17228.1"/>
    <property type="molecule type" value="Genomic_DNA"/>
</dbReference>
<organism evidence="3 4">
    <name type="scientific">Citricoccus muralis</name>
    <dbReference type="NCBI Taxonomy" id="169134"/>
    <lineage>
        <taxon>Bacteria</taxon>
        <taxon>Bacillati</taxon>
        <taxon>Actinomycetota</taxon>
        <taxon>Actinomycetes</taxon>
        <taxon>Micrococcales</taxon>
        <taxon>Micrococcaceae</taxon>
        <taxon>Citricoccus</taxon>
    </lineage>
</organism>
<dbReference type="InterPro" id="IPR015590">
    <property type="entry name" value="Aldehyde_DH_dom"/>
</dbReference>
<evidence type="ECO:0000256" key="1">
    <source>
        <dbReference type="ARBA" id="ARBA00023002"/>
    </source>
</evidence>
<evidence type="ECO:0000259" key="2">
    <source>
        <dbReference type="Pfam" id="PF00171"/>
    </source>
</evidence>
<dbReference type="InterPro" id="IPR050740">
    <property type="entry name" value="Aldehyde_DH_Superfamily"/>
</dbReference>
<dbReference type="PANTHER" id="PTHR43353:SF3">
    <property type="entry name" value="ALDEHYDE DEHYDROGENASE-RELATED"/>
    <property type="match status" value="1"/>
</dbReference>
<dbReference type="InterPro" id="IPR016162">
    <property type="entry name" value="Ald_DH_N"/>
</dbReference>
<gene>
    <name evidence="3" type="ORF">P8192_03680</name>
</gene>
<dbReference type="SUPFAM" id="SSF53720">
    <property type="entry name" value="ALDH-like"/>
    <property type="match status" value="1"/>
</dbReference>
<evidence type="ECO:0000313" key="3">
    <source>
        <dbReference type="EMBL" id="WFP17228.1"/>
    </source>
</evidence>
<dbReference type="PANTHER" id="PTHR43353">
    <property type="entry name" value="SUCCINATE-SEMIALDEHYDE DEHYDROGENASE, MITOCHONDRIAL"/>
    <property type="match status" value="1"/>
</dbReference>
<dbReference type="Proteomes" id="UP001219037">
    <property type="component" value="Chromosome"/>
</dbReference>
<name>A0ABY8H7V1_9MICC</name>
<protein>
    <submittedName>
        <fullName evidence="3">Aldehyde dehydrogenase family protein</fullName>
    </submittedName>
</protein>
<keyword evidence="4" id="KW-1185">Reference proteome</keyword>